<comment type="catalytic activity">
    <reaction evidence="4">
        <text>(6S)-5-formyl-5,6,7,8-tetrahydrofolate + ATP = (6R)-5,10-methenyltetrahydrofolate + ADP + phosphate</text>
        <dbReference type="Rhea" id="RHEA:10488"/>
        <dbReference type="ChEBI" id="CHEBI:30616"/>
        <dbReference type="ChEBI" id="CHEBI:43474"/>
        <dbReference type="ChEBI" id="CHEBI:57455"/>
        <dbReference type="ChEBI" id="CHEBI:57457"/>
        <dbReference type="ChEBI" id="CHEBI:456216"/>
        <dbReference type="EC" id="6.3.3.2"/>
    </reaction>
</comment>
<accession>A0ABV2JDM7</accession>
<keyword evidence="6" id="KW-1185">Reference proteome</keyword>
<comment type="caution">
    <text evidence="5">The sequence shown here is derived from an EMBL/GenBank/DDBJ whole genome shotgun (WGS) entry which is preliminary data.</text>
</comment>
<evidence type="ECO:0000256" key="1">
    <source>
        <dbReference type="ARBA" id="ARBA00010638"/>
    </source>
</evidence>
<reference evidence="5 6" key="1">
    <citation type="submission" date="2024-06" db="EMBL/GenBank/DDBJ databases">
        <title>Genomic Encyclopedia of Type Strains, Phase IV (KMG-IV): sequencing the most valuable type-strain genomes for metagenomic binning, comparative biology and taxonomic classification.</title>
        <authorList>
            <person name="Goeker M."/>
        </authorList>
    </citation>
    <scope>NUCLEOTIDE SEQUENCE [LARGE SCALE GENOMIC DNA]</scope>
    <source>
        <strain evidence="5 6">DSM 28302</strain>
    </source>
</reference>
<keyword evidence="4" id="KW-0460">Magnesium</keyword>
<evidence type="ECO:0000313" key="5">
    <source>
        <dbReference type="EMBL" id="MET3633861.1"/>
    </source>
</evidence>
<keyword evidence="4" id="KW-0479">Metal-binding</keyword>
<dbReference type="RefSeq" id="WP_354367776.1">
    <property type="nucleotide sequence ID" value="NZ_JBEPLN010000005.1"/>
</dbReference>
<evidence type="ECO:0000256" key="2">
    <source>
        <dbReference type="ARBA" id="ARBA00022741"/>
    </source>
</evidence>
<dbReference type="SUPFAM" id="SSF100950">
    <property type="entry name" value="NagB/RpiA/CoA transferase-like"/>
    <property type="match status" value="1"/>
</dbReference>
<dbReference type="PANTHER" id="PTHR23407">
    <property type="entry name" value="ATPASE INHIBITOR/5-FORMYLTETRAHYDROFOLATE CYCLO-LIGASE"/>
    <property type="match status" value="1"/>
</dbReference>
<dbReference type="NCBIfam" id="TIGR02727">
    <property type="entry name" value="MTHFS_bact"/>
    <property type="match status" value="1"/>
</dbReference>
<organism evidence="5 6">
    <name type="scientific">Streptococcus porcorum</name>
    <dbReference type="NCBI Taxonomy" id="701526"/>
    <lineage>
        <taxon>Bacteria</taxon>
        <taxon>Bacillati</taxon>
        <taxon>Bacillota</taxon>
        <taxon>Bacilli</taxon>
        <taxon>Lactobacillales</taxon>
        <taxon>Streptococcaceae</taxon>
        <taxon>Streptococcus</taxon>
    </lineage>
</organism>
<keyword evidence="2 4" id="KW-0547">Nucleotide-binding</keyword>
<gene>
    <name evidence="5" type="ORF">ABID28_000495</name>
</gene>
<dbReference type="GO" id="GO:0030272">
    <property type="term" value="F:5-formyltetrahydrofolate cyclo-ligase activity"/>
    <property type="evidence" value="ECO:0007669"/>
    <property type="project" value="UniProtKB-EC"/>
</dbReference>
<dbReference type="Gene3D" id="3.40.50.10420">
    <property type="entry name" value="NagB/RpiA/CoA transferase-like"/>
    <property type="match status" value="1"/>
</dbReference>
<dbReference type="PANTHER" id="PTHR23407:SF1">
    <property type="entry name" value="5-FORMYLTETRAHYDROFOLATE CYCLO-LIGASE"/>
    <property type="match status" value="1"/>
</dbReference>
<dbReference type="EC" id="6.3.3.2" evidence="4"/>
<dbReference type="EMBL" id="JBEPLN010000005">
    <property type="protein sequence ID" value="MET3633861.1"/>
    <property type="molecule type" value="Genomic_DNA"/>
</dbReference>
<dbReference type="Proteomes" id="UP001549037">
    <property type="component" value="Unassembled WGS sequence"/>
</dbReference>
<evidence type="ECO:0000256" key="4">
    <source>
        <dbReference type="RuleBase" id="RU361279"/>
    </source>
</evidence>
<keyword evidence="5" id="KW-0436">Ligase</keyword>
<keyword evidence="3 4" id="KW-0067">ATP-binding</keyword>
<comment type="cofactor">
    <cofactor evidence="4">
        <name>Mg(2+)</name>
        <dbReference type="ChEBI" id="CHEBI:18420"/>
    </cofactor>
</comment>
<evidence type="ECO:0000256" key="3">
    <source>
        <dbReference type="ARBA" id="ARBA00022840"/>
    </source>
</evidence>
<dbReference type="InterPro" id="IPR037171">
    <property type="entry name" value="NagB/RpiA_transferase-like"/>
</dbReference>
<proteinExistence type="inferred from homology"/>
<comment type="similarity">
    <text evidence="1 4">Belongs to the 5-formyltetrahydrofolate cyclo-ligase family.</text>
</comment>
<name>A0ABV2JDM7_9STRE</name>
<sequence length="179" mass="20867">MLKKQLRQEILSLLKSQDPIQKAQADQRLLEQLCQSEFYKNAQTIATFLSFPFEYDTSLLINQMQKDKKKILIPKTYPKGKMDFVVYEPNQLVETHFGLREIPNGKPVDKSAIDLIHVPGLVFNEDGFRIGFGGGYYDRYLADYQGMTVSLIYPFQICNFEEKEYDVAVREVMRDETDF</sequence>
<evidence type="ECO:0000313" key="6">
    <source>
        <dbReference type="Proteomes" id="UP001549037"/>
    </source>
</evidence>
<dbReference type="PIRSF" id="PIRSF006806">
    <property type="entry name" value="FTHF_cligase"/>
    <property type="match status" value="1"/>
</dbReference>
<protein>
    <recommendedName>
        <fullName evidence="4">5-formyltetrahydrofolate cyclo-ligase</fullName>
        <ecNumber evidence="4">6.3.3.2</ecNumber>
    </recommendedName>
</protein>
<dbReference type="InterPro" id="IPR024185">
    <property type="entry name" value="FTHF_cligase-like_sf"/>
</dbReference>
<dbReference type="Pfam" id="PF01812">
    <property type="entry name" value="5-FTHF_cyc-lig"/>
    <property type="match status" value="1"/>
</dbReference>
<dbReference type="InterPro" id="IPR002698">
    <property type="entry name" value="FTHF_cligase"/>
</dbReference>